<sequence length="74" mass="8573">MKEIWYSKSPFAEFCIVNTASGYVAYWRSEMLTDDKWSEHDTYPTYQAARRNLGKIGCAGSMKKVDRLPWESVA</sequence>
<dbReference type="EMBL" id="NKHG01000100">
    <property type="protein sequence ID" value="PCK20287.1"/>
    <property type="molecule type" value="Genomic_DNA"/>
</dbReference>
<evidence type="ECO:0000313" key="2">
    <source>
        <dbReference type="Proteomes" id="UP000228754"/>
    </source>
</evidence>
<dbReference type="OrthoDB" id="2917623at2"/>
<organism evidence="1 2">
    <name type="scientific">Bacillus pumilus</name>
    <name type="common">Bacillus mesentericus</name>
    <dbReference type="NCBI Taxonomy" id="1408"/>
    <lineage>
        <taxon>Bacteria</taxon>
        <taxon>Bacillati</taxon>
        <taxon>Bacillota</taxon>
        <taxon>Bacilli</taxon>
        <taxon>Bacillales</taxon>
        <taxon>Bacillaceae</taxon>
        <taxon>Bacillus</taxon>
    </lineage>
</organism>
<dbReference type="Proteomes" id="UP000228754">
    <property type="component" value="Unassembled WGS sequence"/>
</dbReference>
<accession>A0A2A5ITI3</accession>
<gene>
    <name evidence="1" type="ORF">CEY02_14020</name>
</gene>
<protein>
    <submittedName>
        <fullName evidence="1">Uncharacterized protein</fullName>
    </submittedName>
</protein>
<proteinExistence type="predicted"/>
<dbReference type="AlphaFoldDB" id="A0A2A5ITI3"/>
<reference evidence="1 2" key="1">
    <citation type="submission" date="2017-06" db="EMBL/GenBank/DDBJ databases">
        <title>Draft Genome Sequence of Bacillus sp Strain 36R Isolated from saline sediment at Atanasia, Sonora, Mexico.</title>
        <authorList>
            <person name="Sanchez Diaz R."/>
            <person name="Quiroz Macias M.E."/>
            <person name="Ibarra Gamez J.C."/>
            <person name="Enciso Ibarra J."/>
            <person name="Gomez Gil B."/>
            <person name="Galaviz Silva L."/>
        </authorList>
    </citation>
    <scope>NUCLEOTIDE SEQUENCE [LARGE SCALE GENOMIC DNA]</scope>
    <source>
        <strain evidence="1 2">36R_ATNSAL</strain>
    </source>
</reference>
<evidence type="ECO:0000313" key="1">
    <source>
        <dbReference type="EMBL" id="PCK20287.1"/>
    </source>
</evidence>
<comment type="caution">
    <text evidence="1">The sequence shown here is derived from an EMBL/GenBank/DDBJ whole genome shotgun (WGS) entry which is preliminary data.</text>
</comment>
<name>A0A2A5ITI3_BACPU</name>